<reference evidence="3 4" key="1">
    <citation type="submission" date="2018-10" db="EMBL/GenBank/DDBJ databases">
        <title>Pseudomonas sp. GL14 genome.</title>
        <authorList>
            <person name="Peng J."/>
            <person name="Liu Z.-P."/>
        </authorList>
    </citation>
    <scope>NUCLEOTIDE SEQUENCE [LARGE SCALE GENOMIC DNA]</scope>
    <source>
        <strain evidence="3 4">GL14</strain>
    </source>
</reference>
<evidence type="ECO:0000313" key="4">
    <source>
        <dbReference type="Proteomes" id="UP000269134"/>
    </source>
</evidence>
<evidence type="ECO:0000313" key="3">
    <source>
        <dbReference type="EMBL" id="RMI03086.1"/>
    </source>
</evidence>
<evidence type="ECO:0000256" key="2">
    <source>
        <dbReference type="SAM" id="Phobius"/>
    </source>
</evidence>
<dbReference type="Proteomes" id="UP000269134">
    <property type="component" value="Unassembled WGS sequence"/>
</dbReference>
<sequence length="108" mass="12051">MVRFKRVLESSFPDNRLPRWFAQIRGMTENAAIEVGSSSLDNDNKRARREVIRLAGGGGHMKRKPDILWILVLIFSLGVVTTGYTQGMWESNDSASSMPVSHSQLSEG</sequence>
<accession>A0ABX9VA38</accession>
<keyword evidence="2" id="KW-0472">Membrane</keyword>
<keyword evidence="2" id="KW-1133">Transmembrane helix</keyword>
<name>A0ABX9VA38_9GAMM</name>
<comment type="caution">
    <text evidence="3">The sequence shown here is derived from an EMBL/GenBank/DDBJ whole genome shotgun (WGS) entry which is preliminary data.</text>
</comment>
<feature type="region of interest" description="Disordered" evidence="1">
    <location>
        <begin position="89"/>
        <end position="108"/>
    </location>
</feature>
<gene>
    <name evidence="3" type="ORF">EA795_01070</name>
</gene>
<feature type="transmembrane region" description="Helical" evidence="2">
    <location>
        <begin position="67"/>
        <end position="89"/>
    </location>
</feature>
<keyword evidence="4" id="KW-1185">Reference proteome</keyword>
<keyword evidence="2" id="KW-0812">Transmembrane</keyword>
<evidence type="ECO:0000256" key="1">
    <source>
        <dbReference type="SAM" id="MobiDB-lite"/>
    </source>
</evidence>
<dbReference type="EMBL" id="RFFL01000001">
    <property type="protein sequence ID" value="RMI03086.1"/>
    <property type="molecule type" value="Genomic_DNA"/>
</dbReference>
<proteinExistence type="predicted"/>
<protein>
    <submittedName>
        <fullName evidence="3">Uncharacterized protein</fullName>
    </submittedName>
</protein>
<organism evidence="3 4">
    <name type="scientific">Stutzerimonas nitrititolerans</name>
    <dbReference type="NCBI Taxonomy" id="2482751"/>
    <lineage>
        <taxon>Bacteria</taxon>
        <taxon>Pseudomonadati</taxon>
        <taxon>Pseudomonadota</taxon>
        <taxon>Gammaproteobacteria</taxon>
        <taxon>Pseudomonadales</taxon>
        <taxon>Pseudomonadaceae</taxon>
        <taxon>Stutzerimonas</taxon>
    </lineage>
</organism>